<keyword evidence="1" id="KW-0472">Membrane</keyword>
<reference evidence="3 4" key="1">
    <citation type="submission" date="2019-06" db="EMBL/GenBank/DDBJ databases">
        <title>A novel species of marine bacteria.</title>
        <authorList>
            <person name="Wang Y."/>
        </authorList>
    </citation>
    <scope>NUCLEOTIDE SEQUENCE [LARGE SCALE GENOMIC DNA]</scope>
    <source>
        <strain evidence="3 4">MA1-10</strain>
    </source>
</reference>
<feature type="transmembrane region" description="Helical" evidence="1">
    <location>
        <begin position="107"/>
        <end position="128"/>
    </location>
</feature>
<feature type="domain" description="CAAX prenyl protease 2/Lysostaphin resistance protein A-like" evidence="2">
    <location>
        <begin position="108"/>
        <end position="206"/>
    </location>
</feature>
<gene>
    <name evidence="3" type="ORF">FIL88_15710</name>
</gene>
<proteinExistence type="predicted"/>
<sequence length="252" mass="26570">MGPFRKAIYFTAAYIAAMAIGMSIMHFGFGYSYEMPEMTRVLWAVEVALTGIAIAAVLSLGGFARNGFGPIRWKQTFWILPLLLIAVIGTVQVLVAAIAGGLSASQWGLLGVIGLTTALVGFSEEVMFRGALLHAALKRFGVKTAMVLSAAAFSSLHAVNVLGGLAPSAMVVQLVLTFVVGLLLAPIALRIGNLWPLIIWHALWDFALVAGSALGVQTPLAGLALPIELVLIAILWWQTRAIPLPSDAGHAG</sequence>
<feature type="transmembrane region" description="Helical" evidence="1">
    <location>
        <begin position="194"/>
        <end position="214"/>
    </location>
</feature>
<dbReference type="GO" id="GO:0008237">
    <property type="term" value="F:metallopeptidase activity"/>
    <property type="evidence" value="ECO:0007669"/>
    <property type="project" value="UniProtKB-KW"/>
</dbReference>
<feature type="transmembrane region" description="Helical" evidence="1">
    <location>
        <begin position="165"/>
        <end position="187"/>
    </location>
</feature>
<dbReference type="GO" id="GO:0004175">
    <property type="term" value="F:endopeptidase activity"/>
    <property type="evidence" value="ECO:0007669"/>
    <property type="project" value="UniProtKB-ARBA"/>
</dbReference>
<keyword evidence="4" id="KW-1185">Reference proteome</keyword>
<dbReference type="Proteomes" id="UP000315816">
    <property type="component" value="Unassembled WGS sequence"/>
</dbReference>
<dbReference type="EMBL" id="VICH01000014">
    <property type="protein sequence ID" value="TQV65931.1"/>
    <property type="molecule type" value="Genomic_DNA"/>
</dbReference>
<comment type="caution">
    <text evidence="3">The sequence shown here is derived from an EMBL/GenBank/DDBJ whole genome shotgun (WGS) entry which is preliminary data.</text>
</comment>
<dbReference type="GO" id="GO:0006508">
    <property type="term" value="P:proteolysis"/>
    <property type="evidence" value="ECO:0007669"/>
    <property type="project" value="UniProtKB-KW"/>
</dbReference>
<accession>A0A545SLU7</accession>
<keyword evidence="1" id="KW-0812">Transmembrane</keyword>
<keyword evidence="3" id="KW-0645">Protease</keyword>
<name>A0A545SLU7_9RHOB</name>
<dbReference type="RefSeq" id="WP_142854823.1">
    <property type="nucleotide sequence ID" value="NZ_FXWW01000009.1"/>
</dbReference>
<evidence type="ECO:0000256" key="1">
    <source>
        <dbReference type="SAM" id="Phobius"/>
    </source>
</evidence>
<dbReference type="GO" id="GO:0080120">
    <property type="term" value="P:CAAX-box protein maturation"/>
    <property type="evidence" value="ECO:0007669"/>
    <property type="project" value="UniProtKB-ARBA"/>
</dbReference>
<keyword evidence="1" id="KW-1133">Transmembrane helix</keyword>
<dbReference type="InterPro" id="IPR052710">
    <property type="entry name" value="CAAX_protease"/>
</dbReference>
<keyword evidence="3" id="KW-0378">Hydrolase</keyword>
<organism evidence="3 4">
    <name type="scientific">Aliiroseovarius halocynthiae</name>
    <dbReference type="NCBI Taxonomy" id="985055"/>
    <lineage>
        <taxon>Bacteria</taxon>
        <taxon>Pseudomonadati</taxon>
        <taxon>Pseudomonadota</taxon>
        <taxon>Alphaproteobacteria</taxon>
        <taxon>Rhodobacterales</taxon>
        <taxon>Paracoccaceae</taxon>
        <taxon>Aliiroseovarius</taxon>
    </lineage>
</organism>
<feature type="transmembrane region" description="Helical" evidence="1">
    <location>
        <begin position="76"/>
        <end position="101"/>
    </location>
</feature>
<feature type="transmembrane region" description="Helical" evidence="1">
    <location>
        <begin position="220"/>
        <end position="237"/>
    </location>
</feature>
<keyword evidence="3" id="KW-0482">Metalloprotease</keyword>
<dbReference type="PANTHER" id="PTHR36435">
    <property type="entry name" value="SLR1288 PROTEIN"/>
    <property type="match status" value="1"/>
</dbReference>
<dbReference type="PANTHER" id="PTHR36435:SF1">
    <property type="entry name" value="CAAX AMINO TERMINAL PROTEASE FAMILY PROTEIN"/>
    <property type="match status" value="1"/>
</dbReference>
<dbReference type="OrthoDB" id="193898at2"/>
<evidence type="ECO:0000313" key="4">
    <source>
        <dbReference type="Proteomes" id="UP000315816"/>
    </source>
</evidence>
<dbReference type="AlphaFoldDB" id="A0A545SLU7"/>
<feature type="transmembrane region" description="Helical" evidence="1">
    <location>
        <begin position="7"/>
        <end position="29"/>
    </location>
</feature>
<evidence type="ECO:0000259" key="2">
    <source>
        <dbReference type="Pfam" id="PF02517"/>
    </source>
</evidence>
<dbReference type="Pfam" id="PF02517">
    <property type="entry name" value="Rce1-like"/>
    <property type="match status" value="1"/>
</dbReference>
<evidence type="ECO:0000313" key="3">
    <source>
        <dbReference type="EMBL" id="TQV65931.1"/>
    </source>
</evidence>
<feature type="transmembrane region" description="Helical" evidence="1">
    <location>
        <begin position="41"/>
        <end position="64"/>
    </location>
</feature>
<protein>
    <submittedName>
        <fullName evidence="3">CPBP family intramembrane metalloprotease</fullName>
    </submittedName>
</protein>
<feature type="transmembrane region" description="Helical" evidence="1">
    <location>
        <begin position="140"/>
        <end position="159"/>
    </location>
</feature>
<dbReference type="InterPro" id="IPR003675">
    <property type="entry name" value="Rce1/LyrA-like_dom"/>
</dbReference>